<dbReference type="EMBL" id="JARQWQ010000013">
    <property type="protein sequence ID" value="KAK2567872.1"/>
    <property type="molecule type" value="Genomic_DNA"/>
</dbReference>
<comment type="caution">
    <text evidence="1">The sequence shown here is derived from an EMBL/GenBank/DDBJ whole genome shotgun (WGS) entry which is preliminary data.</text>
</comment>
<reference evidence="1" key="2">
    <citation type="journal article" date="2023" name="Science">
        <title>Genomic signatures of disease resistance in endangered staghorn corals.</title>
        <authorList>
            <person name="Vollmer S.V."/>
            <person name="Selwyn J.D."/>
            <person name="Despard B.A."/>
            <person name="Roesel C.L."/>
        </authorList>
    </citation>
    <scope>NUCLEOTIDE SEQUENCE</scope>
    <source>
        <strain evidence="1">K2</strain>
    </source>
</reference>
<evidence type="ECO:0000313" key="1">
    <source>
        <dbReference type="EMBL" id="KAK2567872.1"/>
    </source>
</evidence>
<dbReference type="AlphaFoldDB" id="A0AAD9VBE4"/>
<name>A0AAD9VBE4_ACRCE</name>
<reference evidence="1" key="1">
    <citation type="journal article" date="2023" name="G3 (Bethesda)">
        <title>Whole genome assembly and annotation of the endangered Caribbean coral Acropora cervicornis.</title>
        <authorList>
            <person name="Selwyn J.D."/>
            <person name="Vollmer S.V."/>
        </authorList>
    </citation>
    <scope>NUCLEOTIDE SEQUENCE</scope>
    <source>
        <strain evidence="1">K2</strain>
    </source>
</reference>
<feature type="non-terminal residue" evidence="1">
    <location>
        <position position="1"/>
    </location>
</feature>
<keyword evidence="2" id="KW-1185">Reference proteome</keyword>
<accession>A0AAD9VBE4</accession>
<proteinExistence type="predicted"/>
<gene>
    <name evidence="1" type="ORF">P5673_007760</name>
</gene>
<organism evidence="1 2">
    <name type="scientific">Acropora cervicornis</name>
    <name type="common">Staghorn coral</name>
    <dbReference type="NCBI Taxonomy" id="6130"/>
    <lineage>
        <taxon>Eukaryota</taxon>
        <taxon>Metazoa</taxon>
        <taxon>Cnidaria</taxon>
        <taxon>Anthozoa</taxon>
        <taxon>Hexacorallia</taxon>
        <taxon>Scleractinia</taxon>
        <taxon>Astrocoeniina</taxon>
        <taxon>Acroporidae</taxon>
        <taxon>Acropora</taxon>
    </lineage>
</organism>
<sequence>ITQHFHGIFVRNQEKQLPEATCTKVRPPRLDTVGGLPDVLFQLSEESGAFDCSVPVSKD</sequence>
<dbReference type="Proteomes" id="UP001249851">
    <property type="component" value="Unassembled WGS sequence"/>
</dbReference>
<protein>
    <submittedName>
        <fullName evidence="1">Uncharacterized protein</fullName>
    </submittedName>
</protein>
<evidence type="ECO:0000313" key="2">
    <source>
        <dbReference type="Proteomes" id="UP001249851"/>
    </source>
</evidence>